<organism evidence="9 10">
    <name type="scientific">Faecalicatena orotica</name>
    <dbReference type="NCBI Taxonomy" id="1544"/>
    <lineage>
        <taxon>Bacteria</taxon>
        <taxon>Bacillati</taxon>
        <taxon>Bacillota</taxon>
        <taxon>Clostridia</taxon>
        <taxon>Lachnospirales</taxon>
        <taxon>Lachnospiraceae</taxon>
        <taxon>Faecalicatena</taxon>
    </lineage>
</organism>
<feature type="transmembrane region" description="Helical" evidence="7">
    <location>
        <begin position="56"/>
        <end position="73"/>
    </location>
</feature>
<protein>
    <submittedName>
        <fullName evidence="9">C4-dicarboxylate transporter DctM subunit</fullName>
    </submittedName>
</protein>
<feature type="transmembrane region" description="Helical" evidence="7">
    <location>
        <begin position="282"/>
        <end position="299"/>
    </location>
</feature>
<keyword evidence="3" id="KW-0997">Cell inner membrane</keyword>
<feature type="domain" description="TRAP C4-dicarboxylate transport system permease DctM subunit" evidence="8">
    <location>
        <begin position="8"/>
        <end position="422"/>
    </location>
</feature>
<dbReference type="GO" id="GO:0022857">
    <property type="term" value="F:transmembrane transporter activity"/>
    <property type="evidence" value="ECO:0007669"/>
    <property type="project" value="TreeGrafter"/>
</dbReference>
<evidence type="ECO:0000256" key="7">
    <source>
        <dbReference type="SAM" id="Phobius"/>
    </source>
</evidence>
<evidence type="ECO:0000256" key="5">
    <source>
        <dbReference type="ARBA" id="ARBA00022989"/>
    </source>
</evidence>
<comment type="subcellular location">
    <subcellularLocation>
        <location evidence="1">Cell inner membrane</location>
        <topology evidence="1">Multi-pass membrane protein</topology>
    </subcellularLocation>
</comment>
<dbReference type="Proteomes" id="UP000245845">
    <property type="component" value="Unassembled WGS sequence"/>
</dbReference>
<feature type="transmembrane region" description="Helical" evidence="7">
    <location>
        <begin position="222"/>
        <end position="240"/>
    </location>
</feature>
<dbReference type="PIRSF" id="PIRSF006066">
    <property type="entry name" value="HI0050"/>
    <property type="match status" value="1"/>
</dbReference>
<keyword evidence="4 7" id="KW-0812">Transmembrane</keyword>
<evidence type="ECO:0000256" key="4">
    <source>
        <dbReference type="ARBA" id="ARBA00022692"/>
    </source>
</evidence>
<evidence type="ECO:0000256" key="6">
    <source>
        <dbReference type="ARBA" id="ARBA00023136"/>
    </source>
</evidence>
<dbReference type="EMBL" id="QGDL01000001">
    <property type="protein sequence ID" value="PWJ32135.1"/>
    <property type="molecule type" value="Genomic_DNA"/>
</dbReference>
<dbReference type="Pfam" id="PF06808">
    <property type="entry name" value="DctM"/>
    <property type="match status" value="1"/>
</dbReference>
<gene>
    <name evidence="9" type="ORF">A8806_101423</name>
</gene>
<dbReference type="GO" id="GO:0005886">
    <property type="term" value="C:plasma membrane"/>
    <property type="evidence" value="ECO:0007669"/>
    <property type="project" value="UniProtKB-SubCell"/>
</dbReference>
<evidence type="ECO:0000256" key="3">
    <source>
        <dbReference type="ARBA" id="ARBA00022519"/>
    </source>
</evidence>
<feature type="transmembrane region" description="Helical" evidence="7">
    <location>
        <begin position="135"/>
        <end position="158"/>
    </location>
</feature>
<feature type="transmembrane region" description="Helical" evidence="7">
    <location>
        <begin position="170"/>
        <end position="192"/>
    </location>
</feature>
<dbReference type="RefSeq" id="WP_109729499.1">
    <property type="nucleotide sequence ID" value="NZ_BAAACK010000007.1"/>
</dbReference>
<keyword evidence="10" id="KW-1185">Reference proteome</keyword>
<dbReference type="InterPro" id="IPR010656">
    <property type="entry name" value="DctM"/>
</dbReference>
<dbReference type="PANTHER" id="PTHR33362">
    <property type="entry name" value="SIALIC ACID TRAP TRANSPORTER PERMEASE PROTEIN SIAT-RELATED"/>
    <property type="match status" value="1"/>
</dbReference>
<evidence type="ECO:0000259" key="8">
    <source>
        <dbReference type="Pfam" id="PF06808"/>
    </source>
</evidence>
<keyword evidence="2" id="KW-1003">Cell membrane</keyword>
<feature type="transmembrane region" description="Helical" evidence="7">
    <location>
        <begin position="319"/>
        <end position="336"/>
    </location>
</feature>
<feature type="transmembrane region" description="Helical" evidence="7">
    <location>
        <begin position="93"/>
        <end position="123"/>
    </location>
</feature>
<keyword evidence="6 7" id="KW-0472">Membrane</keyword>
<accession>A0A2Y9BEI6</accession>
<sequence>MSTLLLYLGIFAVFFVIGVPIVLSLSLSAIILLYFSDVQVLVFAHQFIKSMDNYSLTAIFFFILAGEIMNSGGMTKRIIAAVSKKLGNIPGGLAMVAGVSAMIFAAINGSAIATAAAIGAIMIPAMQKQKYGSAYSGAVVAAGGVVGPIIPPSIPVILYGSITGAAIPSLFVGGMILGLLITAGHVVLSYIIGKKRGYYVPKSAVKNMGNVIDVEENESKGVIWAIMLPIFIMVTIVAGIFTATEAAAFTVVYAFIISKFVYKELKLEGITQIFERSMKSTGTVMAIVGSASAVAWVLTYNRVPQQVADYLLKFADSQMVFMLIVFILLVIVGMIMDLTPAILILAPIFIAPVTQYGIDPVYFGVIFLAILTTGLITPPVGTLIFTACGMTKKTFSEVSKELIPYTIVTFAVILIAVFVPQIITFLPNLLYQ</sequence>
<evidence type="ECO:0000313" key="10">
    <source>
        <dbReference type="Proteomes" id="UP000245845"/>
    </source>
</evidence>
<reference evidence="9 10" key="1">
    <citation type="submission" date="2018-05" db="EMBL/GenBank/DDBJ databases">
        <title>The Hungate 1000. A catalogue of reference genomes from the rumen microbiome.</title>
        <authorList>
            <person name="Kelly W."/>
        </authorList>
    </citation>
    <scope>NUCLEOTIDE SEQUENCE [LARGE SCALE GENOMIC DNA]</scope>
    <source>
        <strain evidence="9 10">NLAE-zl-C242</strain>
    </source>
</reference>
<name>A0A2Y9BEI6_9FIRM</name>
<dbReference type="AlphaFoldDB" id="A0A2Y9BEI6"/>
<feature type="transmembrane region" description="Helical" evidence="7">
    <location>
        <begin position="6"/>
        <end position="35"/>
    </location>
</feature>
<dbReference type="InterPro" id="IPR004681">
    <property type="entry name" value="TRAP_DctM"/>
</dbReference>
<dbReference type="NCBIfam" id="TIGR00786">
    <property type="entry name" value="dctM"/>
    <property type="match status" value="1"/>
</dbReference>
<proteinExistence type="predicted"/>
<dbReference type="OrthoDB" id="9785600at2"/>
<feature type="transmembrane region" description="Helical" evidence="7">
    <location>
        <begin position="402"/>
        <end position="423"/>
    </location>
</feature>
<evidence type="ECO:0000256" key="2">
    <source>
        <dbReference type="ARBA" id="ARBA00022475"/>
    </source>
</evidence>
<keyword evidence="5 7" id="KW-1133">Transmembrane helix</keyword>
<evidence type="ECO:0000256" key="1">
    <source>
        <dbReference type="ARBA" id="ARBA00004429"/>
    </source>
</evidence>
<feature type="transmembrane region" description="Helical" evidence="7">
    <location>
        <begin position="364"/>
        <end position="390"/>
    </location>
</feature>
<comment type="caution">
    <text evidence="9">The sequence shown here is derived from an EMBL/GenBank/DDBJ whole genome shotgun (WGS) entry which is preliminary data.</text>
</comment>
<evidence type="ECO:0000313" key="9">
    <source>
        <dbReference type="EMBL" id="PWJ32135.1"/>
    </source>
</evidence>